<feature type="modified residue" description="4-aspartylphosphate" evidence="17">
    <location>
        <position position="903"/>
    </location>
</feature>
<dbReference type="PROSITE" id="PS50894">
    <property type="entry name" value="HPT"/>
    <property type="match status" value="1"/>
</dbReference>
<evidence type="ECO:0000256" key="2">
    <source>
        <dbReference type="ARBA" id="ARBA00004651"/>
    </source>
</evidence>
<evidence type="ECO:0000256" key="9">
    <source>
        <dbReference type="ARBA" id="ARBA00022840"/>
    </source>
</evidence>
<evidence type="ECO:0000256" key="1">
    <source>
        <dbReference type="ARBA" id="ARBA00000085"/>
    </source>
</evidence>
<name>A0A4S8EV68_9BURK</name>
<feature type="domain" description="Response regulatory" evidence="20">
    <location>
        <begin position="848"/>
        <end position="970"/>
    </location>
</feature>
<dbReference type="Gene3D" id="3.30.565.10">
    <property type="entry name" value="Histidine kinase-like ATPase, C-terminal domain"/>
    <property type="match status" value="1"/>
</dbReference>
<dbReference type="Pfam" id="PF01627">
    <property type="entry name" value="Hpt"/>
    <property type="match status" value="1"/>
</dbReference>
<evidence type="ECO:0000256" key="15">
    <source>
        <dbReference type="ARBA" id="ARBA00070152"/>
    </source>
</evidence>
<dbReference type="InterPro" id="IPR011006">
    <property type="entry name" value="CheY-like_superfamily"/>
</dbReference>
<keyword evidence="12" id="KW-0843">Virulence</keyword>
<evidence type="ECO:0000256" key="11">
    <source>
        <dbReference type="ARBA" id="ARBA00023012"/>
    </source>
</evidence>
<dbReference type="InterPro" id="IPR036641">
    <property type="entry name" value="HPT_dom_sf"/>
</dbReference>
<feature type="modified residue" description="4-aspartylphosphate" evidence="17">
    <location>
        <position position="738"/>
    </location>
</feature>
<gene>
    <name evidence="22" type="ORF">E9531_13270</name>
</gene>
<feature type="transmembrane region" description="Helical" evidence="18">
    <location>
        <begin position="20"/>
        <end position="43"/>
    </location>
</feature>
<dbReference type="PANTHER" id="PTHR45339">
    <property type="entry name" value="HYBRID SIGNAL TRANSDUCTION HISTIDINE KINASE J"/>
    <property type="match status" value="1"/>
</dbReference>
<sequence length="1116" mass="121882">MSPAHDLTSSQEPPQRAHGAALKLIVLSISVVFILCALVLSLASLASQQIQNRAGNDQQLLRAIALTQRAQDIVLGLSSLQMPITAISAEQPLQLGSEWLNRSHQLVWTLDDLVFLLEQEHIQVEDIAQAQHHAFALRKAIQATAPQINNQPPISQAQDIKNLTQSINLKLVSTRVFLQERLDTSLHTGMRNYTHELQWWSLGLTTVLLVSCAGLCILIWRWWQRPYSALANALHHLARKDPGGLIEQSQAVDIPAALTAELLILSDLIADGNRLALQAAQQAIGSRVSQQLFELAKTIPGVVFQYEYLSEGTRICHFVSPKVRDFFSSELIPAAPTAAIDTHAEWDFPLVSMQTHDLPVPLGLTRSLYEQIFAAARTDEESLTYDTALHTDQGAQWVRTLATVAHHPNGSVIVNGVWLDVTENIEQAEALARARNTAEQIAEEKARLLAVMSHEIRTPLNGILGMAQLALKSELSARQSDRVEKILSSGHHLMSIVNDILDFSKIESGRVALESTPFSLQQIVADVSDLLAPRAAEKGLEFWTEVPFHLEDHLQGDPYRIRQILINFVANAIKFTPSGEVSVQVRLIETTPQTVTLRFDVRDTGIGVSSEDQKKLFQAFRQADVSTTRKYGGTGLGLAISSHFAQLLGGQTGVESQPGQGSLFWFSAVIDRIAQPPQQSFPALEAQKVLLIESHTPTRNALRDLLVQAFHCSVTAVHSGQAALRALEQENAHPQELDFQLCLIAPTLIDGEATHFIQSFRQQGLLQATTWLMAPAESIENEMALAPLGVTRILPKPVNLITLQKAAHPDSPLALRNDAILPPCPQPIILQTSTTAPLIADTDDDVIRLLVVDDNALNRTIAGDLLQGRQDLNIHVDFAEDGQAAIAAVTTEKSPQYDAILMDLQMPQLDGFSATQAIRSASFGQTTPIFAMSAHHGEPEQTAAINSGVNGFIHKPIMEAQLWETLEQWQIVPALSDASSPQPAATAVSPEQTSAPSIDPQAWQELTQSLPLARAIALAERFLEQSQEHMAAAKVAAAKQDFQQVQSLMHQISGTAGTFGLLELGAEAGALSDTLRNHPAPPPDVQMRLEQIDACALSSHAALRNWIAQTTPAQDT</sequence>
<protein>
    <recommendedName>
        <fullName evidence="15">Virulence sensor protein BvgS</fullName>
        <ecNumber evidence="3">2.7.13.3</ecNumber>
    </recommendedName>
</protein>
<dbReference type="InterPro" id="IPR003594">
    <property type="entry name" value="HATPase_dom"/>
</dbReference>
<evidence type="ECO:0000256" key="13">
    <source>
        <dbReference type="ARBA" id="ARBA00023136"/>
    </source>
</evidence>
<evidence type="ECO:0000259" key="19">
    <source>
        <dbReference type="PROSITE" id="PS50109"/>
    </source>
</evidence>
<dbReference type="EC" id="2.7.13.3" evidence="3"/>
<dbReference type="SMART" id="SM00388">
    <property type="entry name" value="HisKA"/>
    <property type="match status" value="1"/>
</dbReference>
<comment type="caution">
    <text evidence="22">The sequence shown here is derived from an EMBL/GenBank/DDBJ whole genome shotgun (WGS) entry which is preliminary data.</text>
</comment>
<dbReference type="Proteomes" id="UP000308917">
    <property type="component" value="Unassembled WGS sequence"/>
</dbReference>
<evidence type="ECO:0000256" key="3">
    <source>
        <dbReference type="ARBA" id="ARBA00012438"/>
    </source>
</evidence>
<dbReference type="SUPFAM" id="SSF52172">
    <property type="entry name" value="CheY-like"/>
    <property type="match status" value="2"/>
</dbReference>
<dbReference type="PRINTS" id="PR00344">
    <property type="entry name" value="BCTRLSENSOR"/>
</dbReference>
<evidence type="ECO:0000256" key="8">
    <source>
        <dbReference type="ARBA" id="ARBA00022741"/>
    </source>
</evidence>
<dbReference type="SUPFAM" id="SSF47384">
    <property type="entry name" value="Homodimeric domain of signal transducing histidine kinase"/>
    <property type="match status" value="1"/>
</dbReference>
<dbReference type="PROSITE" id="PS50110">
    <property type="entry name" value="RESPONSE_REGULATORY"/>
    <property type="match status" value="2"/>
</dbReference>
<dbReference type="AlphaFoldDB" id="A0A4S8EV68"/>
<evidence type="ECO:0000259" key="20">
    <source>
        <dbReference type="PROSITE" id="PS50110"/>
    </source>
</evidence>
<keyword evidence="8" id="KW-0547">Nucleotide-binding</keyword>
<dbReference type="CDD" id="cd17546">
    <property type="entry name" value="REC_hyHK_CKI1_RcsC-like"/>
    <property type="match status" value="1"/>
</dbReference>
<evidence type="ECO:0000259" key="21">
    <source>
        <dbReference type="PROSITE" id="PS50894"/>
    </source>
</evidence>
<dbReference type="Gene3D" id="3.40.50.2300">
    <property type="match status" value="2"/>
</dbReference>
<evidence type="ECO:0000256" key="6">
    <source>
        <dbReference type="ARBA" id="ARBA00022692"/>
    </source>
</evidence>
<dbReference type="SUPFAM" id="SSF47226">
    <property type="entry name" value="Histidine-containing phosphotransfer domain, HPT domain"/>
    <property type="match status" value="1"/>
</dbReference>
<dbReference type="SMART" id="SM00448">
    <property type="entry name" value="REC"/>
    <property type="match status" value="2"/>
</dbReference>
<feature type="domain" description="HPt" evidence="21">
    <location>
        <begin position="1011"/>
        <end position="1106"/>
    </location>
</feature>
<dbReference type="Pfam" id="PF00072">
    <property type="entry name" value="Response_reg"/>
    <property type="match status" value="1"/>
</dbReference>
<dbReference type="FunFam" id="3.30.565.10:FF:000010">
    <property type="entry name" value="Sensor histidine kinase RcsC"/>
    <property type="match status" value="1"/>
</dbReference>
<dbReference type="PROSITE" id="PS50109">
    <property type="entry name" value="HIS_KIN"/>
    <property type="match status" value="1"/>
</dbReference>
<keyword evidence="5 17" id="KW-0597">Phosphoprotein</keyword>
<dbReference type="SUPFAM" id="SSF55874">
    <property type="entry name" value="ATPase domain of HSP90 chaperone/DNA topoisomerase II/histidine kinase"/>
    <property type="match status" value="1"/>
</dbReference>
<dbReference type="GO" id="GO:0005524">
    <property type="term" value="F:ATP binding"/>
    <property type="evidence" value="ECO:0007669"/>
    <property type="project" value="UniProtKB-KW"/>
</dbReference>
<dbReference type="CDD" id="cd16922">
    <property type="entry name" value="HATPase_EvgS-ArcB-TorS-like"/>
    <property type="match status" value="1"/>
</dbReference>
<dbReference type="Pfam" id="PF02518">
    <property type="entry name" value="HATPase_c"/>
    <property type="match status" value="1"/>
</dbReference>
<keyword evidence="6 18" id="KW-0812">Transmembrane</keyword>
<feature type="modified residue" description="Phosphohistidine" evidence="16">
    <location>
        <position position="1050"/>
    </location>
</feature>
<keyword evidence="9" id="KW-0067">ATP-binding</keyword>
<dbReference type="OrthoDB" id="5519028at2"/>
<keyword evidence="4" id="KW-1003">Cell membrane</keyword>
<comment type="subcellular location">
    <subcellularLocation>
        <location evidence="2">Cell membrane</location>
        <topology evidence="2">Multi-pass membrane protein</topology>
    </subcellularLocation>
</comment>
<comment type="function">
    <text evidence="14">Member of the two-component regulatory system BvgS/BvgA. Phosphorylates BvgA via a four-step phosphorelay in response to environmental signals.</text>
</comment>
<keyword evidence="23" id="KW-1185">Reference proteome</keyword>
<reference evidence="22 23" key="1">
    <citation type="journal article" date="2015" name="Antonie Van Leeuwenhoek">
        <title>Lampropedia puyangensis sp. nov., isolated from symptomatic bark of Populus ? euramericana canker and emended description of Lampropedia hyalina (Ehrenberg 1832) Lee et al. 2004.</title>
        <authorList>
            <person name="Li Y."/>
            <person name="Wang T."/>
            <person name="Piao C.G."/>
            <person name="Wang L.F."/>
            <person name="Tian G.Z."/>
            <person name="Zhu T.H."/>
            <person name="Guo M.W."/>
        </authorList>
    </citation>
    <scope>NUCLEOTIDE SEQUENCE [LARGE SCALE GENOMIC DNA]</scope>
    <source>
        <strain evidence="22 23">2-bin</strain>
    </source>
</reference>
<dbReference type="InterPro" id="IPR036097">
    <property type="entry name" value="HisK_dim/P_sf"/>
</dbReference>
<dbReference type="InterPro" id="IPR008207">
    <property type="entry name" value="Sig_transdc_His_kin_Hpt_dom"/>
</dbReference>
<evidence type="ECO:0000256" key="18">
    <source>
        <dbReference type="SAM" id="Phobius"/>
    </source>
</evidence>
<dbReference type="RefSeq" id="WP_136574258.1">
    <property type="nucleotide sequence ID" value="NZ_STFG01000017.1"/>
</dbReference>
<proteinExistence type="predicted"/>
<dbReference type="Gene3D" id="1.10.287.130">
    <property type="match status" value="1"/>
</dbReference>
<dbReference type="Gene3D" id="1.20.120.160">
    <property type="entry name" value="HPT domain"/>
    <property type="match status" value="1"/>
</dbReference>
<dbReference type="GO" id="GO:0005886">
    <property type="term" value="C:plasma membrane"/>
    <property type="evidence" value="ECO:0007669"/>
    <property type="project" value="UniProtKB-SubCell"/>
</dbReference>
<feature type="transmembrane region" description="Helical" evidence="18">
    <location>
        <begin position="199"/>
        <end position="223"/>
    </location>
</feature>
<evidence type="ECO:0000256" key="16">
    <source>
        <dbReference type="PROSITE-ProRule" id="PRU00110"/>
    </source>
</evidence>
<dbReference type="Pfam" id="PF00512">
    <property type="entry name" value="HisKA"/>
    <property type="match status" value="1"/>
</dbReference>
<dbReference type="InterPro" id="IPR003661">
    <property type="entry name" value="HisK_dim/P_dom"/>
</dbReference>
<evidence type="ECO:0000256" key="5">
    <source>
        <dbReference type="ARBA" id="ARBA00022553"/>
    </source>
</evidence>
<dbReference type="InterPro" id="IPR004358">
    <property type="entry name" value="Sig_transdc_His_kin-like_C"/>
</dbReference>
<evidence type="ECO:0000313" key="22">
    <source>
        <dbReference type="EMBL" id="THT98767.1"/>
    </source>
</evidence>
<dbReference type="PANTHER" id="PTHR45339:SF1">
    <property type="entry name" value="HYBRID SIGNAL TRANSDUCTION HISTIDINE KINASE J"/>
    <property type="match status" value="1"/>
</dbReference>
<dbReference type="SMART" id="SM00387">
    <property type="entry name" value="HATPase_c"/>
    <property type="match status" value="1"/>
</dbReference>
<evidence type="ECO:0000256" key="12">
    <source>
        <dbReference type="ARBA" id="ARBA00023026"/>
    </source>
</evidence>
<evidence type="ECO:0000256" key="4">
    <source>
        <dbReference type="ARBA" id="ARBA00022475"/>
    </source>
</evidence>
<dbReference type="CDD" id="cd00082">
    <property type="entry name" value="HisKA"/>
    <property type="match status" value="1"/>
</dbReference>
<feature type="domain" description="Histidine kinase" evidence="19">
    <location>
        <begin position="451"/>
        <end position="672"/>
    </location>
</feature>
<evidence type="ECO:0000313" key="23">
    <source>
        <dbReference type="Proteomes" id="UP000308917"/>
    </source>
</evidence>
<keyword evidence="13 18" id="KW-0472">Membrane</keyword>
<accession>A0A4S8EV68</accession>
<keyword evidence="7" id="KW-0732">Signal</keyword>
<keyword evidence="11" id="KW-0902">Two-component regulatory system</keyword>
<dbReference type="InterPro" id="IPR005467">
    <property type="entry name" value="His_kinase_dom"/>
</dbReference>
<organism evidence="22 23">
    <name type="scientific">Lampropedia puyangensis</name>
    <dbReference type="NCBI Taxonomy" id="1330072"/>
    <lineage>
        <taxon>Bacteria</taxon>
        <taxon>Pseudomonadati</taxon>
        <taxon>Pseudomonadota</taxon>
        <taxon>Betaproteobacteria</taxon>
        <taxon>Burkholderiales</taxon>
        <taxon>Comamonadaceae</taxon>
        <taxon>Lampropedia</taxon>
    </lineage>
</organism>
<evidence type="ECO:0000256" key="14">
    <source>
        <dbReference type="ARBA" id="ARBA00058004"/>
    </source>
</evidence>
<feature type="domain" description="Response regulatory" evidence="20">
    <location>
        <begin position="688"/>
        <end position="837"/>
    </location>
</feature>
<evidence type="ECO:0000256" key="7">
    <source>
        <dbReference type="ARBA" id="ARBA00022729"/>
    </source>
</evidence>
<dbReference type="InterPro" id="IPR036890">
    <property type="entry name" value="HATPase_C_sf"/>
</dbReference>
<dbReference type="InterPro" id="IPR001789">
    <property type="entry name" value="Sig_transdc_resp-reg_receiver"/>
</dbReference>
<dbReference type="EMBL" id="STFG01000017">
    <property type="protein sequence ID" value="THT98767.1"/>
    <property type="molecule type" value="Genomic_DNA"/>
</dbReference>
<keyword evidence="10 18" id="KW-1133">Transmembrane helix</keyword>
<comment type="catalytic activity">
    <reaction evidence="1">
        <text>ATP + protein L-histidine = ADP + protein N-phospho-L-histidine.</text>
        <dbReference type="EC" id="2.7.13.3"/>
    </reaction>
</comment>
<evidence type="ECO:0000256" key="17">
    <source>
        <dbReference type="PROSITE-ProRule" id="PRU00169"/>
    </source>
</evidence>
<evidence type="ECO:0000256" key="10">
    <source>
        <dbReference type="ARBA" id="ARBA00022989"/>
    </source>
</evidence>
<dbReference type="GO" id="GO:0000155">
    <property type="term" value="F:phosphorelay sensor kinase activity"/>
    <property type="evidence" value="ECO:0007669"/>
    <property type="project" value="InterPro"/>
</dbReference>